<evidence type="ECO:0000256" key="9">
    <source>
        <dbReference type="ARBA" id="ARBA00023136"/>
    </source>
</evidence>
<dbReference type="Pfam" id="PF02050">
    <property type="entry name" value="FliJ"/>
    <property type="match status" value="1"/>
</dbReference>
<feature type="coiled-coil region" evidence="11">
    <location>
        <begin position="2"/>
        <end position="36"/>
    </location>
</feature>
<evidence type="ECO:0000256" key="3">
    <source>
        <dbReference type="ARBA" id="ARBA00020392"/>
    </source>
</evidence>
<evidence type="ECO:0000313" key="12">
    <source>
        <dbReference type="EMBL" id="XBJ29501.1"/>
    </source>
</evidence>
<keyword evidence="6" id="KW-0145">Chemotaxis</keyword>
<keyword evidence="12" id="KW-0969">Cilium</keyword>
<keyword evidence="12" id="KW-0966">Cell projection</keyword>
<dbReference type="GO" id="GO:0015031">
    <property type="term" value="P:protein transport"/>
    <property type="evidence" value="ECO:0007669"/>
    <property type="project" value="UniProtKB-KW"/>
</dbReference>
<organism evidence="12">
    <name type="scientific">Campylobacter sp. CCS1377</name>
    <dbReference type="NCBI Taxonomy" id="3158229"/>
    <lineage>
        <taxon>Bacteria</taxon>
        <taxon>Pseudomonadati</taxon>
        <taxon>Campylobacterota</taxon>
        <taxon>Epsilonproteobacteria</taxon>
        <taxon>Campylobacterales</taxon>
        <taxon>Campylobacteraceae</taxon>
        <taxon>Campylobacter</taxon>
    </lineage>
</organism>
<dbReference type="Gene3D" id="1.10.287.1700">
    <property type="match status" value="1"/>
</dbReference>
<evidence type="ECO:0000256" key="1">
    <source>
        <dbReference type="ARBA" id="ARBA00004413"/>
    </source>
</evidence>
<evidence type="ECO:0000256" key="2">
    <source>
        <dbReference type="ARBA" id="ARBA00010004"/>
    </source>
</evidence>
<proteinExistence type="inferred from homology"/>
<dbReference type="GO" id="GO:0005886">
    <property type="term" value="C:plasma membrane"/>
    <property type="evidence" value="ECO:0007669"/>
    <property type="project" value="UniProtKB-SubCell"/>
</dbReference>
<evidence type="ECO:0000256" key="11">
    <source>
        <dbReference type="SAM" id="Coils"/>
    </source>
</evidence>
<keyword evidence="4" id="KW-0813">Transport</keyword>
<keyword evidence="12" id="KW-0282">Flagellum</keyword>
<dbReference type="GO" id="GO:0044781">
    <property type="term" value="P:bacterial-type flagellum organization"/>
    <property type="evidence" value="ECO:0007669"/>
    <property type="project" value="UniProtKB-KW"/>
</dbReference>
<keyword evidence="5" id="KW-1003">Cell membrane</keyword>
<dbReference type="InterPro" id="IPR012823">
    <property type="entry name" value="Flagell_FliJ"/>
</dbReference>
<evidence type="ECO:0000256" key="8">
    <source>
        <dbReference type="ARBA" id="ARBA00022927"/>
    </source>
</evidence>
<dbReference type="RefSeq" id="WP_348518744.1">
    <property type="nucleotide sequence ID" value="NZ_CP155620.1"/>
</dbReference>
<keyword evidence="10" id="KW-1006">Bacterial flagellum protein export</keyword>
<comment type="subcellular location">
    <subcellularLocation>
        <location evidence="1">Cell membrane</location>
        <topology evidence="1">Peripheral membrane protein</topology>
        <orientation evidence="1">Cytoplasmic side</orientation>
    </subcellularLocation>
</comment>
<dbReference type="AlphaFoldDB" id="A0AAU7E7Q3"/>
<gene>
    <name evidence="12" type="ORF">AAH949_01320</name>
</gene>
<dbReference type="EMBL" id="CP155620">
    <property type="protein sequence ID" value="XBJ29501.1"/>
    <property type="molecule type" value="Genomic_DNA"/>
</dbReference>
<evidence type="ECO:0000256" key="5">
    <source>
        <dbReference type="ARBA" id="ARBA00022475"/>
    </source>
</evidence>
<protein>
    <recommendedName>
        <fullName evidence="3">Flagellar FliJ protein</fullName>
    </recommendedName>
</protein>
<dbReference type="GO" id="GO:0006935">
    <property type="term" value="P:chemotaxis"/>
    <property type="evidence" value="ECO:0007669"/>
    <property type="project" value="UniProtKB-KW"/>
</dbReference>
<keyword evidence="7" id="KW-1005">Bacterial flagellum biogenesis</keyword>
<accession>A0AAU7E7Q3</accession>
<keyword evidence="8" id="KW-0653">Protein transport</keyword>
<keyword evidence="11" id="KW-0175">Coiled coil</keyword>
<sequence>MKTKYETVLKVKKRQLDNAENNLNKARARQMEHEKAYVLAKQECEQFSLPKSGSIELLKSNLTIIDIARSVKNEALQKVELSKKEMVHYQHLYKKAHLDYEKMKYLQSEELKKIQIQLKKSEEKFIDELAVSRYFMEKIND</sequence>
<dbReference type="GO" id="GO:0009288">
    <property type="term" value="C:bacterial-type flagellum"/>
    <property type="evidence" value="ECO:0007669"/>
    <property type="project" value="InterPro"/>
</dbReference>
<keyword evidence="9" id="KW-0472">Membrane</keyword>
<evidence type="ECO:0000256" key="4">
    <source>
        <dbReference type="ARBA" id="ARBA00022448"/>
    </source>
</evidence>
<evidence type="ECO:0000256" key="7">
    <source>
        <dbReference type="ARBA" id="ARBA00022795"/>
    </source>
</evidence>
<dbReference type="GO" id="GO:0071973">
    <property type="term" value="P:bacterial-type flagellum-dependent cell motility"/>
    <property type="evidence" value="ECO:0007669"/>
    <property type="project" value="InterPro"/>
</dbReference>
<reference evidence="12" key="1">
    <citation type="submission" date="2024-05" db="EMBL/GenBank/DDBJ databases">
        <title>Campylobacter coli isolated from environmental waters in Slovenia.</title>
        <authorList>
            <person name="Zautner A.E."/>
            <person name="Bunk B."/>
            <person name="Riedel T."/>
            <person name="Sproeer C."/>
        </authorList>
    </citation>
    <scope>NUCLEOTIDE SEQUENCE</scope>
    <source>
        <strain evidence="12">CCS1377</strain>
    </source>
</reference>
<dbReference type="InterPro" id="IPR053716">
    <property type="entry name" value="Flag_assembly_chemotaxis_eff"/>
</dbReference>
<comment type="similarity">
    <text evidence="2">Belongs to the FliJ family.</text>
</comment>
<name>A0AAU7E7Q3_9BACT</name>
<evidence type="ECO:0000256" key="10">
    <source>
        <dbReference type="ARBA" id="ARBA00023225"/>
    </source>
</evidence>
<evidence type="ECO:0000256" key="6">
    <source>
        <dbReference type="ARBA" id="ARBA00022500"/>
    </source>
</evidence>